<protein>
    <submittedName>
        <fullName evidence="7">Uncharacterized protein</fullName>
    </submittedName>
</protein>
<keyword evidence="2 3" id="KW-0040">ANK repeat</keyword>
<sequence length="1241" mass="136711">MLNLLLPVVISLPLASAQGWDDFSNNLATDLAPFLSLFGEQVTKQYLSESTTYLDYFIFAMAPMGILTALVSAIRVCGSPALRAFIGRAQEGSGHAEAELCSSTSRDVCELYHNGGITRVFGRPKILEVVYDPALKNYGAGIYTFHDYVEKSENWHCKKRREPDHDVLAPQEAFSPNLSLNIGIKKRHPAVFWIVATAGLVLQCGVLVFASIATYYLRWGTNDSPTEPYACPLVIIGTLLVSGGMFICAFLVGESTDEEVWYKKPEAEDAPDGEVRSKTEKDESSIFWLQPGGQTIGDQTFDAFACADTSELMGGVSQYTISRKRDVPESNKYVVWLAVGITVSGFVLQFTGLRAVHAAVAVAQLGTVMIMSLARAFLRMQRLDPKANALAGYPNQQTIHGHELDWLALRIGQELAGSRPNTPILTDNVALQSTSPAMHLAWTFNSAQYRGTGITWNRHTEGNPGFEIMRLRTRLADLTTSGWGLQKASELFDDEMVNGRHAARQLGSAMWSAITMVYNKSAKVHEAWRQIDELNWTFQCQVSGPARDVARTHMASIQTTSIQLESVLGLWTWALNPDPVMLGKRYHIIPAHKRTEQRQFPWVKAVNDFRLWHTLGSSRFVHDYLAQCDNLEQANPNTVWKVEDDNSLSGGDLFPVRPDDYNATSPWNYRRLWGWYGTKYPGVGPQTLRLAAIELEGSLLSSSVHEVFGTFVSSILKVVQDIGTVDIALKETEGFYLKNHLVTSLAETFTDNQLGSENDAFLCILTALLPRMKGSPPKCAVDAAIKNVARHKRRGQLEEAESVLKWALEKSCWSEKLIDKPVAALAELYRHALREPETRQFGLDGIEWLHGEAGSLYGSTKDMIIAYTEVAHRYIPRPRIHDRGKLLAAIEAKDLVTALVELTHLELVRGEAEQTIEALLQAAGHGWPDIVSGLLELSPDLERQHADKWHRTSLPNAIQSKSAATVNVLLQCGVVPDAMDIALASRTENIHVLETLLGVTNTCIDYNPLLLAVHANCVAIAERLLDEGADINARDSTESTPLHIAAAAGYVKMVKMLLHKGAEVDLVNMDHSTPLHCAGLKSQMAEWAYNVSKKGKDIYQNAQEKAPPDDDAPTAPGTSGEEKSAAIARILIDHGARTDSINRYGHTPLQSAADNSNEPLAEILLDKGADVNMVTEPDGTALHVAVNRNYSGMVRLLLDQGADLQVVDSRGDTPLSLASKGHDYICDMIKDKEAELQSSAH</sequence>
<dbReference type="STRING" id="1810919.A0A3D8R414"/>
<feature type="transmembrane region" description="Helical" evidence="5">
    <location>
        <begin position="333"/>
        <end position="352"/>
    </location>
</feature>
<proteinExistence type="predicted"/>
<keyword evidence="8" id="KW-1185">Reference proteome</keyword>
<name>A0A3D8R414_9EURO</name>
<dbReference type="Pfam" id="PF13857">
    <property type="entry name" value="Ank_5"/>
    <property type="match status" value="1"/>
</dbReference>
<dbReference type="PROSITE" id="PS50088">
    <property type="entry name" value="ANK_REPEAT"/>
    <property type="match status" value="4"/>
</dbReference>
<dbReference type="InterPro" id="IPR036770">
    <property type="entry name" value="Ankyrin_rpt-contain_sf"/>
</dbReference>
<dbReference type="EMBL" id="PVWQ01000011">
    <property type="protein sequence ID" value="RDW68803.1"/>
    <property type="molecule type" value="Genomic_DNA"/>
</dbReference>
<feature type="region of interest" description="Disordered" evidence="4">
    <location>
        <begin position="1103"/>
        <end position="1123"/>
    </location>
</feature>
<dbReference type="GeneID" id="38118933"/>
<dbReference type="PROSITE" id="PS50297">
    <property type="entry name" value="ANK_REP_REGION"/>
    <property type="match status" value="4"/>
</dbReference>
<dbReference type="PRINTS" id="PR01415">
    <property type="entry name" value="ANKYRIN"/>
</dbReference>
<dbReference type="Gene3D" id="1.25.40.20">
    <property type="entry name" value="Ankyrin repeat-containing domain"/>
    <property type="match status" value="3"/>
</dbReference>
<feature type="signal peptide" evidence="6">
    <location>
        <begin position="1"/>
        <end position="19"/>
    </location>
</feature>
<feature type="repeat" description="ANK" evidence="3">
    <location>
        <begin position="1037"/>
        <end position="1069"/>
    </location>
</feature>
<dbReference type="AlphaFoldDB" id="A0A3D8R414"/>
<dbReference type="InterPro" id="IPR002110">
    <property type="entry name" value="Ankyrin_rpt"/>
</dbReference>
<feature type="repeat" description="ANK" evidence="3">
    <location>
        <begin position="1144"/>
        <end position="1176"/>
    </location>
</feature>
<dbReference type="SUPFAM" id="SSF48403">
    <property type="entry name" value="Ankyrin repeat"/>
    <property type="match status" value="2"/>
</dbReference>
<gene>
    <name evidence="7" type="ORF">DSM5745_08563</name>
</gene>
<feature type="transmembrane region" description="Helical" evidence="5">
    <location>
        <begin position="56"/>
        <end position="78"/>
    </location>
</feature>
<keyword evidence="5" id="KW-1133">Transmembrane helix</keyword>
<keyword evidence="6" id="KW-0732">Signal</keyword>
<dbReference type="Pfam" id="PF12796">
    <property type="entry name" value="Ank_2"/>
    <property type="match status" value="2"/>
</dbReference>
<organism evidence="7 8">
    <name type="scientific">Aspergillus mulundensis</name>
    <dbReference type="NCBI Taxonomy" id="1810919"/>
    <lineage>
        <taxon>Eukaryota</taxon>
        <taxon>Fungi</taxon>
        <taxon>Dikarya</taxon>
        <taxon>Ascomycota</taxon>
        <taxon>Pezizomycotina</taxon>
        <taxon>Eurotiomycetes</taxon>
        <taxon>Eurotiomycetidae</taxon>
        <taxon>Eurotiales</taxon>
        <taxon>Aspergillaceae</taxon>
        <taxon>Aspergillus</taxon>
        <taxon>Aspergillus subgen. Nidulantes</taxon>
    </lineage>
</organism>
<reference evidence="7 8" key="1">
    <citation type="journal article" date="2018" name="IMA Fungus">
        <title>IMA Genome-F 9: Draft genome sequence of Annulohypoxylon stygium, Aspergillus mulundensis, Berkeleyomyces basicola (syn. Thielaviopsis basicola), Ceratocystis smalleyi, two Cercospora beticola strains, Coleophoma cylindrospora, Fusarium fracticaudum, Phialophora cf. hyalina, and Morchella septimelata.</title>
        <authorList>
            <person name="Wingfield B.D."/>
            <person name="Bills G.F."/>
            <person name="Dong Y."/>
            <person name="Huang W."/>
            <person name="Nel W.J."/>
            <person name="Swalarsk-Parry B.S."/>
            <person name="Vaghefi N."/>
            <person name="Wilken P.M."/>
            <person name="An Z."/>
            <person name="de Beer Z.W."/>
            <person name="De Vos L."/>
            <person name="Chen L."/>
            <person name="Duong T.A."/>
            <person name="Gao Y."/>
            <person name="Hammerbacher A."/>
            <person name="Kikkert J.R."/>
            <person name="Li Y."/>
            <person name="Li H."/>
            <person name="Li K."/>
            <person name="Li Q."/>
            <person name="Liu X."/>
            <person name="Ma X."/>
            <person name="Naidoo K."/>
            <person name="Pethybridge S.J."/>
            <person name="Sun J."/>
            <person name="Steenkamp E.T."/>
            <person name="van der Nest M.A."/>
            <person name="van Wyk S."/>
            <person name="Wingfield M.J."/>
            <person name="Xiong C."/>
            <person name="Yue Q."/>
            <person name="Zhang X."/>
        </authorList>
    </citation>
    <scope>NUCLEOTIDE SEQUENCE [LARGE SCALE GENOMIC DNA]</scope>
    <source>
        <strain evidence="7 8">DSM 5745</strain>
    </source>
</reference>
<keyword evidence="1" id="KW-0677">Repeat</keyword>
<dbReference type="Proteomes" id="UP000256690">
    <property type="component" value="Unassembled WGS sequence"/>
</dbReference>
<feature type="transmembrane region" description="Helical" evidence="5">
    <location>
        <begin position="190"/>
        <end position="217"/>
    </location>
</feature>
<evidence type="ECO:0000256" key="6">
    <source>
        <dbReference type="SAM" id="SignalP"/>
    </source>
</evidence>
<evidence type="ECO:0000256" key="4">
    <source>
        <dbReference type="SAM" id="MobiDB-lite"/>
    </source>
</evidence>
<evidence type="ECO:0000313" key="7">
    <source>
        <dbReference type="EMBL" id="RDW68803.1"/>
    </source>
</evidence>
<evidence type="ECO:0000256" key="5">
    <source>
        <dbReference type="SAM" id="Phobius"/>
    </source>
</evidence>
<feature type="repeat" description="ANK" evidence="3">
    <location>
        <begin position="1177"/>
        <end position="1209"/>
    </location>
</feature>
<evidence type="ECO:0000256" key="3">
    <source>
        <dbReference type="PROSITE-ProRule" id="PRU00023"/>
    </source>
</evidence>
<accession>A0A3D8R414</accession>
<comment type="caution">
    <text evidence="7">The sequence shown here is derived from an EMBL/GenBank/DDBJ whole genome shotgun (WGS) entry which is preliminary data.</text>
</comment>
<dbReference type="PANTHER" id="PTHR24171:SF9">
    <property type="entry name" value="ANKYRIN REPEAT DOMAIN-CONTAINING PROTEIN 39"/>
    <property type="match status" value="1"/>
</dbReference>
<dbReference type="PANTHER" id="PTHR24171">
    <property type="entry name" value="ANKYRIN REPEAT DOMAIN-CONTAINING PROTEIN 39-RELATED"/>
    <property type="match status" value="1"/>
</dbReference>
<evidence type="ECO:0000256" key="1">
    <source>
        <dbReference type="ARBA" id="ARBA00022737"/>
    </source>
</evidence>
<dbReference type="SMART" id="SM00248">
    <property type="entry name" value="ANK"/>
    <property type="match status" value="7"/>
</dbReference>
<keyword evidence="5" id="KW-0472">Membrane</keyword>
<keyword evidence="5" id="KW-0812">Transmembrane</keyword>
<evidence type="ECO:0000256" key="2">
    <source>
        <dbReference type="ARBA" id="ARBA00023043"/>
    </source>
</evidence>
<evidence type="ECO:0000313" key="8">
    <source>
        <dbReference type="Proteomes" id="UP000256690"/>
    </source>
</evidence>
<dbReference type="OrthoDB" id="7464126at2759"/>
<dbReference type="RefSeq" id="XP_026600592.1">
    <property type="nucleotide sequence ID" value="XM_026750579.1"/>
</dbReference>
<feature type="repeat" description="ANK" evidence="3">
    <location>
        <begin position="1004"/>
        <end position="1036"/>
    </location>
</feature>
<feature type="transmembrane region" description="Helical" evidence="5">
    <location>
        <begin position="229"/>
        <end position="253"/>
    </location>
</feature>
<feature type="chain" id="PRO_5017717884" evidence="6">
    <location>
        <begin position="20"/>
        <end position="1241"/>
    </location>
</feature>